<comment type="caution">
    <text evidence="1">The sequence shown here is derived from an EMBL/GenBank/DDBJ whole genome shotgun (WGS) entry which is preliminary data.</text>
</comment>
<dbReference type="AlphaFoldDB" id="A0AAP0IXH9"/>
<proteinExistence type="predicted"/>
<dbReference type="EMBL" id="JBBNAE010000005">
    <property type="protein sequence ID" value="KAK9123606.1"/>
    <property type="molecule type" value="Genomic_DNA"/>
</dbReference>
<accession>A0AAP0IXH9</accession>
<evidence type="ECO:0000313" key="2">
    <source>
        <dbReference type="Proteomes" id="UP001417504"/>
    </source>
</evidence>
<protein>
    <submittedName>
        <fullName evidence="1">Uncharacterized protein</fullName>
    </submittedName>
</protein>
<dbReference type="Proteomes" id="UP001417504">
    <property type="component" value="Unassembled WGS sequence"/>
</dbReference>
<keyword evidence="2" id="KW-1185">Reference proteome</keyword>
<evidence type="ECO:0000313" key="1">
    <source>
        <dbReference type="EMBL" id="KAK9123606.1"/>
    </source>
</evidence>
<reference evidence="1 2" key="1">
    <citation type="submission" date="2024-01" db="EMBL/GenBank/DDBJ databases">
        <title>Genome assemblies of Stephania.</title>
        <authorList>
            <person name="Yang L."/>
        </authorList>
    </citation>
    <scope>NUCLEOTIDE SEQUENCE [LARGE SCALE GENOMIC DNA]</scope>
    <source>
        <strain evidence="1">QJT</strain>
        <tissue evidence="1">Leaf</tissue>
    </source>
</reference>
<name>A0AAP0IXH9_9MAGN</name>
<sequence length="101" mass="12256">MEEFLANMLEIRVIGREWRRDVLRGVEHDTWRDLIRWSWKSRLAGPVAERHVACRVAGKFTRVSPKFWETVWMRISRKIDELERGDCCFVHVAVVDWWKRC</sequence>
<gene>
    <name evidence="1" type="ORF">Sjap_013208</name>
</gene>
<organism evidence="1 2">
    <name type="scientific">Stephania japonica</name>
    <dbReference type="NCBI Taxonomy" id="461633"/>
    <lineage>
        <taxon>Eukaryota</taxon>
        <taxon>Viridiplantae</taxon>
        <taxon>Streptophyta</taxon>
        <taxon>Embryophyta</taxon>
        <taxon>Tracheophyta</taxon>
        <taxon>Spermatophyta</taxon>
        <taxon>Magnoliopsida</taxon>
        <taxon>Ranunculales</taxon>
        <taxon>Menispermaceae</taxon>
        <taxon>Menispermoideae</taxon>
        <taxon>Cissampelideae</taxon>
        <taxon>Stephania</taxon>
    </lineage>
</organism>